<feature type="region of interest" description="Disordered" evidence="1">
    <location>
        <begin position="437"/>
        <end position="515"/>
    </location>
</feature>
<keyword evidence="3" id="KW-1185">Reference proteome</keyword>
<evidence type="ECO:0000256" key="1">
    <source>
        <dbReference type="SAM" id="MobiDB-lite"/>
    </source>
</evidence>
<name>A0ABQ7H925_DUNSA</name>
<feature type="compositionally biased region" description="Low complexity" evidence="1">
    <location>
        <begin position="274"/>
        <end position="287"/>
    </location>
</feature>
<feature type="compositionally biased region" description="Polar residues" evidence="1">
    <location>
        <begin position="129"/>
        <end position="139"/>
    </location>
</feature>
<feature type="non-terminal residue" evidence="2">
    <location>
        <position position="1"/>
    </location>
</feature>
<feature type="region of interest" description="Disordered" evidence="1">
    <location>
        <begin position="359"/>
        <end position="409"/>
    </location>
</feature>
<sequence length="515" mass="52445">YPQSAPSREKGDTSGASAHPVVPAAPIPDLPHSASLGRTAVTGAGMPGGAPPVASPSSPGSPHHHHAVDPRLRANSQGFGGRGSHSHSHSRDSSSTALPAVGGAVQASAAHSPAPPASPSSAAPPGTLPATQPQRSSEFSRAAPLQPNALPFPTPPHHFNPSAPSPSHPTLTPSTSPPFTAGAPHSSSASAVLPPQGAASRAPSQVSHSTQQQAPHGSLQSAPGAVHACLHQPTPQVPRELHPVRPPPRMAFDANGSLSAGSEAGPLLTRNQQPSSELSPLLPHSPSAWAQRVVHPPRAISGPTDEGEPAAALAAAAAASMMRPVAPPPGGVRAVQSARPITRNGPAPDFSVWQGFIAQQLERPPSRQKPPPEALHLWSPEEPRSTLMGLPAGANTDLNSAYHTGPRLRARPHSAMVTLGGHGRSILSRAALRAQPASVPYGSMAGQHARPPTRDRPPTRQRPPPMALLLEQREEDAANASSQGDGLEEGVGGAARGRKGARGGQGQGPGTASIR</sequence>
<proteinExistence type="predicted"/>
<comment type="caution">
    <text evidence="2">The sequence shown here is derived from an EMBL/GenBank/DDBJ whole genome shotgun (WGS) entry which is preliminary data.</text>
</comment>
<dbReference type="EMBL" id="MU069444">
    <property type="protein sequence ID" value="KAF5843356.1"/>
    <property type="molecule type" value="Genomic_DNA"/>
</dbReference>
<dbReference type="Proteomes" id="UP000815325">
    <property type="component" value="Unassembled WGS sequence"/>
</dbReference>
<gene>
    <name evidence="2" type="ORF">DUNSADRAFT_17934</name>
</gene>
<feature type="compositionally biased region" description="Pro residues" evidence="1">
    <location>
        <begin position="150"/>
        <end position="167"/>
    </location>
</feature>
<feature type="region of interest" description="Disordered" evidence="1">
    <location>
        <begin position="1"/>
        <end position="312"/>
    </location>
</feature>
<evidence type="ECO:0000313" key="2">
    <source>
        <dbReference type="EMBL" id="KAF5843356.1"/>
    </source>
</evidence>
<evidence type="ECO:0000313" key="3">
    <source>
        <dbReference type="Proteomes" id="UP000815325"/>
    </source>
</evidence>
<accession>A0ABQ7H925</accession>
<feature type="compositionally biased region" description="Polar residues" evidence="1">
    <location>
        <begin position="202"/>
        <end position="221"/>
    </location>
</feature>
<feature type="compositionally biased region" description="Low complexity" evidence="1">
    <location>
        <begin position="168"/>
        <end position="180"/>
    </location>
</feature>
<organism evidence="2 3">
    <name type="scientific">Dunaliella salina</name>
    <name type="common">Green alga</name>
    <name type="synonym">Protococcus salinus</name>
    <dbReference type="NCBI Taxonomy" id="3046"/>
    <lineage>
        <taxon>Eukaryota</taxon>
        <taxon>Viridiplantae</taxon>
        <taxon>Chlorophyta</taxon>
        <taxon>core chlorophytes</taxon>
        <taxon>Chlorophyceae</taxon>
        <taxon>CS clade</taxon>
        <taxon>Chlamydomonadales</taxon>
        <taxon>Dunaliellaceae</taxon>
        <taxon>Dunaliella</taxon>
    </lineage>
</organism>
<reference evidence="2" key="1">
    <citation type="submission" date="2017-08" db="EMBL/GenBank/DDBJ databases">
        <authorList>
            <person name="Polle J.E."/>
            <person name="Barry K."/>
            <person name="Cushman J."/>
            <person name="Schmutz J."/>
            <person name="Tran D."/>
            <person name="Hathwaick L.T."/>
            <person name="Yim W.C."/>
            <person name="Jenkins J."/>
            <person name="Mckie-Krisberg Z.M."/>
            <person name="Prochnik S."/>
            <person name="Lindquist E."/>
            <person name="Dockter R.B."/>
            <person name="Adam C."/>
            <person name="Molina H."/>
            <person name="Bunkerborg J."/>
            <person name="Jin E."/>
            <person name="Buchheim M."/>
            <person name="Magnuson J."/>
        </authorList>
    </citation>
    <scope>NUCLEOTIDE SEQUENCE</scope>
    <source>
        <strain evidence="2">CCAP 19/18</strain>
    </source>
</reference>
<feature type="non-terminal residue" evidence="2">
    <location>
        <position position="515"/>
    </location>
</feature>
<protein>
    <submittedName>
        <fullName evidence="2">Uncharacterized protein</fullName>
    </submittedName>
</protein>